<keyword evidence="3" id="KW-1185">Reference proteome</keyword>
<dbReference type="GO" id="GO:0003677">
    <property type="term" value="F:DNA binding"/>
    <property type="evidence" value="ECO:0007669"/>
    <property type="project" value="UniProtKB-KW"/>
</dbReference>
<dbReference type="EMBL" id="JABBGK010000005">
    <property type="protein sequence ID" value="NML76205.1"/>
    <property type="molecule type" value="Genomic_DNA"/>
</dbReference>
<dbReference type="Proteomes" id="UP000541470">
    <property type="component" value="Unassembled WGS sequence"/>
</dbReference>
<dbReference type="RefSeq" id="WP_169594596.1">
    <property type="nucleotide sequence ID" value="NZ_JABBGK010000005.1"/>
</dbReference>
<evidence type="ECO:0000313" key="2">
    <source>
        <dbReference type="EMBL" id="NML76205.1"/>
    </source>
</evidence>
<dbReference type="PANTHER" id="PTHR33221:SF4">
    <property type="entry name" value="HTH-TYPE TRANSCRIPTIONAL REPRESSOR NSRR"/>
    <property type="match status" value="1"/>
</dbReference>
<dbReference type="PANTHER" id="PTHR33221">
    <property type="entry name" value="WINGED HELIX-TURN-HELIX TRANSCRIPTIONAL REGULATOR, RRF2 FAMILY"/>
    <property type="match status" value="1"/>
</dbReference>
<accession>A0A7Y0AZH4</accession>
<sequence length="156" mass="16883">MRMTLHTDYALRMLIYLATRSDGVCTVNDVAEAYQLPRNHLLKVAQTLRDLGFVETTRGRAGGIRLAKPPAAIGVGALVRATEEEFSLAECMQAQGRPCAISPACNLKGMLHEALAAFLAVLDKYTLADIVKNRTILGSFLGIGGPVKLEEGTQPW</sequence>
<proteinExistence type="predicted"/>
<protein>
    <submittedName>
        <fullName evidence="2">Rrf2 family transcriptional regulator</fullName>
    </submittedName>
</protein>
<comment type="caution">
    <text evidence="2">The sequence shown here is derived from an EMBL/GenBank/DDBJ whole genome shotgun (WGS) entry which is preliminary data.</text>
</comment>
<dbReference type="InterPro" id="IPR036388">
    <property type="entry name" value="WH-like_DNA-bd_sf"/>
</dbReference>
<dbReference type="NCBIfam" id="TIGR00738">
    <property type="entry name" value="rrf2_super"/>
    <property type="match status" value="1"/>
</dbReference>
<dbReference type="Gene3D" id="1.10.10.10">
    <property type="entry name" value="Winged helix-like DNA-binding domain superfamily/Winged helix DNA-binding domain"/>
    <property type="match status" value="1"/>
</dbReference>
<evidence type="ECO:0000256" key="1">
    <source>
        <dbReference type="ARBA" id="ARBA00023125"/>
    </source>
</evidence>
<dbReference type="AlphaFoldDB" id="A0A7Y0AZH4"/>
<dbReference type="SUPFAM" id="SSF46785">
    <property type="entry name" value="Winged helix' DNA-binding domain"/>
    <property type="match status" value="1"/>
</dbReference>
<reference evidence="2 3" key="1">
    <citation type="submission" date="2020-04" db="EMBL/GenBank/DDBJ databases">
        <title>Rhizobium sp. S-51 isolated from soil.</title>
        <authorList>
            <person name="Dahal R.H."/>
        </authorList>
    </citation>
    <scope>NUCLEOTIDE SEQUENCE [LARGE SCALE GENOMIC DNA]</scope>
    <source>
        <strain evidence="2 3">S-51</strain>
    </source>
</reference>
<dbReference type="PROSITE" id="PS51197">
    <property type="entry name" value="HTH_RRF2_2"/>
    <property type="match status" value="1"/>
</dbReference>
<dbReference type="Pfam" id="PF02082">
    <property type="entry name" value="Rrf2"/>
    <property type="match status" value="1"/>
</dbReference>
<evidence type="ECO:0000313" key="3">
    <source>
        <dbReference type="Proteomes" id="UP000541470"/>
    </source>
</evidence>
<organism evidence="2 3">
    <name type="scientific">Rhizobium terricola</name>
    <dbReference type="NCBI Taxonomy" id="2728849"/>
    <lineage>
        <taxon>Bacteria</taxon>
        <taxon>Pseudomonadati</taxon>
        <taxon>Pseudomonadota</taxon>
        <taxon>Alphaproteobacteria</taxon>
        <taxon>Hyphomicrobiales</taxon>
        <taxon>Rhizobiaceae</taxon>
        <taxon>Rhizobium/Agrobacterium group</taxon>
        <taxon>Rhizobium</taxon>
    </lineage>
</organism>
<name>A0A7Y0AZH4_9HYPH</name>
<keyword evidence="1" id="KW-0238">DNA-binding</keyword>
<gene>
    <name evidence="2" type="ORF">HHL25_18890</name>
</gene>
<dbReference type="InterPro" id="IPR036390">
    <property type="entry name" value="WH_DNA-bd_sf"/>
</dbReference>
<dbReference type="GO" id="GO:0005829">
    <property type="term" value="C:cytosol"/>
    <property type="evidence" value="ECO:0007669"/>
    <property type="project" value="TreeGrafter"/>
</dbReference>
<dbReference type="GO" id="GO:0003700">
    <property type="term" value="F:DNA-binding transcription factor activity"/>
    <property type="evidence" value="ECO:0007669"/>
    <property type="project" value="TreeGrafter"/>
</dbReference>
<dbReference type="InterPro" id="IPR000944">
    <property type="entry name" value="Tscrpt_reg_Rrf2"/>
</dbReference>